<proteinExistence type="predicted"/>
<comment type="caution">
    <text evidence="1">The sequence shown here is derived from an EMBL/GenBank/DDBJ whole genome shotgun (WGS) entry which is preliminary data.</text>
</comment>
<dbReference type="EMBL" id="BARU01019746">
    <property type="protein sequence ID" value="GAH56361.1"/>
    <property type="molecule type" value="Genomic_DNA"/>
</dbReference>
<protein>
    <recommendedName>
        <fullName evidence="2">PepSY domain-containing protein</fullName>
    </recommendedName>
</protein>
<accession>X1GEN2</accession>
<sequence length="86" mass="10003">MAKESKITGAFDAEAVVRRSLERQHADVIKTLTFYKSWYASSGSKEYWDVEGFLELKKGKTKKRSFRYQVDPESGEIFGYEETPIR</sequence>
<evidence type="ECO:0008006" key="2">
    <source>
        <dbReference type="Google" id="ProtNLM"/>
    </source>
</evidence>
<evidence type="ECO:0000313" key="1">
    <source>
        <dbReference type="EMBL" id="GAH56361.1"/>
    </source>
</evidence>
<organism evidence="1">
    <name type="scientific">marine sediment metagenome</name>
    <dbReference type="NCBI Taxonomy" id="412755"/>
    <lineage>
        <taxon>unclassified sequences</taxon>
        <taxon>metagenomes</taxon>
        <taxon>ecological metagenomes</taxon>
    </lineage>
</organism>
<gene>
    <name evidence="1" type="ORF">S03H2_32494</name>
</gene>
<dbReference type="AlphaFoldDB" id="X1GEN2"/>
<name>X1GEN2_9ZZZZ</name>
<reference evidence="1" key="1">
    <citation type="journal article" date="2014" name="Front. Microbiol.">
        <title>High frequency of phylogenetically diverse reductive dehalogenase-homologous genes in deep subseafloor sedimentary metagenomes.</title>
        <authorList>
            <person name="Kawai M."/>
            <person name="Futagami T."/>
            <person name="Toyoda A."/>
            <person name="Takaki Y."/>
            <person name="Nishi S."/>
            <person name="Hori S."/>
            <person name="Arai W."/>
            <person name="Tsubouchi T."/>
            <person name="Morono Y."/>
            <person name="Uchiyama I."/>
            <person name="Ito T."/>
            <person name="Fujiyama A."/>
            <person name="Inagaki F."/>
            <person name="Takami H."/>
        </authorList>
    </citation>
    <scope>NUCLEOTIDE SEQUENCE</scope>
    <source>
        <strain evidence="1">Expedition CK06-06</strain>
    </source>
</reference>